<dbReference type="InterPro" id="IPR017853">
    <property type="entry name" value="GH"/>
</dbReference>
<dbReference type="Gene3D" id="2.60.40.10">
    <property type="entry name" value="Immunoglobulins"/>
    <property type="match status" value="2"/>
</dbReference>
<dbReference type="SUPFAM" id="SSF81296">
    <property type="entry name" value="E set domains"/>
    <property type="match status" value="2"/>
</dbReference>
<proteinExistence type="predicted"/>
<organism evidence="9 10">
    <name type="scientific">Pseudomarimonas salicorniae</name>
    <dbReference type="NCBI Taxonomy" id="2933270"/>
    <lineage>
        <taxon>Bacteria</taxon>
        <taxon>Pseudomonadati</taxon>
        <taxon>Pseudomonadota</taxon>
        <taxon>Gammaproteobacteria</taxon>
        <taxon>Lysobacterales</taxon>
        <taxon>Lysobacteraceae</taxon>
        <taxon>Pseudomarimonas</taxon>
    </lineage>
</organism>
<evidence type="ECO:0000313" key="9">
    <source>
        <dbReference type="EMBL" id="MCK7593088.1"/>
    </source>
</evidence>
<keyword evidence="2" id="KW-0677">Repeat</keyword>
<dbReference type="EMBL" id="JALNMH010000003">
    <property type="protein sequence ID" value="MCK7593088.1"/>
    <property type="molecule type" value="Genomic_DNA"/>
</dbReference>
<dbReference type="CDD" id="cd00102">
    <property type="entry name" value="IPT"/>
    <property type="match status" value="2"/>
</dbReference>
<dbReference type="PROSITE" id="PS00659">
    <property type="entry name" value="GLYCOSYL_HYDROL_F5"/>
    <property type="match status" value="1"/>
</dbReference>
<gene>
    <name evidence="9" type="ORF">M0G41_05315</name>
</gene>
<dbReference type="PANTHER" id="PTHR34142:SF1">
    <property type="entry name" value="GLYCOSIDE HYDROLASE FAMILY 5 DOMAIN-CONTAINING PROTEIN"/>
    <property type="match status" value="1"/>
</dbReference>
<keyword evidence="4" id="KW-0106">Calcium</keyword>
<dbReference type="RefSeq" id="WP_248206122.1">
    <property type="nucleotide sequence ID" value="NZ_JALNMH010000003.1"/>
</dbReference>
<dbReference type="InterPro" id="IPR018087">
    <property type="entry name" value="Glyco_hydro_5_CS"/>
</dbReference>
<dbReference type="InterPro" id="IPR003644">
    <property type="entry name" value="Calx_beta"/>
</dbReference>
<keyword evidence="1 7" id="KW-0732">Signal</keyword>
<feature type="signal peptide" evidence="7">
    <location>
        <begin position="1"/>
        <end position="31"/>
    </location>
</feature>
<keyword evidence="5" id="KW-0326">Glycosidase</keyword>
<dbReference type="InterPro" id="IPR001547">
    <property type="entry name" value="Glyco_hydro_5"/>
</dbReference>
<dbReference type="InterPro" id="IPR014756">
    <property type="entry name" value="Ig_E-set"/>
</dbReference>
<sequence>MRWTPPLTLQWMLGALLAGGVTAMPAAQAQAADYTDESPSSVRTDDSGEQHLADARATAVSGLNLGKSKPARLETKGTISFSASDYAASQSGGTLRVRVNRSSDSTSKVSVNYLTTDGSARSGIDYTSRSGGLYWRRGDSTERTIEIPIHAVTPYTGNRTFTVRLTRAQGTAELGSPSLATVTIRNGSGEPVAHPQPYIDSFSPASGPIGSVVTLLGSGFTGVHNAWVGTSRNAAVSVLSDSSLQVTIPADASTGAIGIFNAAHVSFSATPFTVTSGSADPPADPQPYISNFSPTSGPIGTVVTINGSGFTGVNAAWVGAAHNAGVAVLGDSQVKVTVPAGATSGAIGIFNPSNVAFTASSFTVSGTQPPPPPPNDSRLSLRTQGNRFIDGNGNAIQLRGVNYSGFEFAAVQGWSGNDPSGGQAGQPGGPNWAALQAWKVNILRIPLNEASWLGGSCVDTSGNVINPDPAGNYRSAVQTQVEQANAAGLYVILDLHWTAPGNACPMLQTQMANADHSLAFWTSVASQFKNNPSVMFELFNEPFFNFEFSGDAWSYMMKGTQGSFSGFPATSRSGNWTTIKQPWAVASYQGMLDAVRATGATNVVLIGSMMYAQEFSGWLSHRPTDPLNQMAAVWHPYPTFGATWGSAAYAQPNYAPGVYNEVLSILAAGIPVIATETGDRNTAGTVGAPLVENITRWADLHGISLLGWTWNVWETPDHVLIKDVNGTPTDGYGKVFHDWLLAH</sequence>
<evidence type="ECO:0000256" key="4">
    <source>
        <dbReference type="ARBA" id="ARBA00022837"/>
    </source>
</evidence>
<comment type="caution">
    <text evidence="9">The sequence shown here is derived from an EMBL/GenBank/DDBJ whole genome shotgun (WGS) entry which is preliminary data.</text>
</comment>
<dbReference type="Gene3D" id="2.60.40.2030">
    <property type="match status" value="1"/>
</dbReference>
<name>A0ABT0GEV9_9GAMM</name>
<protein>
    <submittedName>
        <fullName evidence="9">Cellulase family glycosylhydrolase</fullName>
    </submittedName>
</protein>
<evidence type="ECO:0000313" key="10">
    <source>
        <dbReference type="Proteomes" id="UP001431449"/>
    </source>
</evidence>
<dbReference type="Pfam" id="PF03160">
    <property type="entry name" value="Calx-beta"/>
    <property type="match status" value="1"/>
</dbReference>
<dbReference type="Proteomes" id="UP001431449">
    <property type="component" value="Unassembled WGS sequence"/>
</dbReference>
<evidence type="ECO:0000256" key="2">
    <source>
        <dbReference type="ARBA" id="ARBA00022737"/>
    </source>
</evidence>
<dbReference type="InterPro" id="IPR013783">
    <property type="entry name" value="Ig-like_fold"/>
</dbReference>
<evidence type="ECO:0000256" key="7">
    <source>
        <dbReference type="SAM" id="SignalP"/>
    </source>
</evidence>
<feature type="domain" description="Calx-beta" evidence="8">
    <location>
        <begin position="64"/>
        <end position="166"/>
    </location>
</feature>
<evidence type="ECO:0000256" key="5">
    <source>
        <dbReference type="ARBA" id="ARBA00023295"/>
    </source>
</evidence>
<keyword evidence="10" id="KW-1185">Reference proteome</keyword>
<dbReference type="Pfam" id="PF00150">
    <property type="entry name" value="Cellulase"/>
    <property type="match status" value="1"/>
</dbReference>
<dbReference type="Gene3D" id="3.20.20.80">
    <property type="entry name" value="Glycosidases"/>
    <property type="match status" value="1"/>
</dbReference>
<feature type="chain" id="PRO_5047253773" evidence="7">
    <location>
        <begin position="32"/>
        <end position="743"/>
    </location>
</feature>
<dbReference type="InterPro" id="IPR002909">
    <property type="entry name" value="IPT_dom"/>
</dbReference>
<keyword evidence="3" id="KW-0378">Hydrolase</keyword>
<evidence type="ECO:0000256" key="3">
    <source>
        <dbReference type="ARBA" id="ARBA00022801"/>
    </source>
</evidence>
<dbReference type="SUPFAM" id="SSF51445">
    <property type="entry name" value="(Trans)glycosidases"/>
    <property type="match status" value="1"/>
</dbReference>
<evidence type="ECO:0000256" key="1">
    <source>
        <dbReference type="ARBA" id="ARBA00022729"/>
    </source>
</evidence>
<evidence type="ECO:0000259" key="8">
    <source>
        <dbReference type="SMART" id="SM00237"/>
    </source>
</evidence>
<dbReference type="SUPFAM" id="SSF141072">
    <property type="entry name" value="CalX-like"/>
    <property type="match status" value="1"/>
</dbReference>
<dbReference type="SMART" id="SM00237">
    <property type="entry name" value="Calx_beta"/>
    <property type="match status" value="1"/>
</dbReference>
<dbReference type="PANTHER" id="PTHR34142">
    <property type="entry name" value="ENDO-BETA-1,4-GLUCANASE A"/>
    <property type="match status" value="1"/>
</dbReference>
<accession>A0ABT0GEV9</accession>
<dbReference type="InterPro" id="IPR038081">
    <property type="entry name" value="CalX-like_sf"/>
</dbReference>
<reference evidence="9" key="1">
    <citation type="submission" date="2022-04" db="EMBL/GenBank/DDBJ databases">
        <title>Lysobacter sp. CAU 1642 isolated from sea sand.</title>
        <authorList>
            <person name="Kim W."/>
        </authorList>
    </citation>
    <scope>NUCLEOTIDE SEQUENCE</scope>
    <source>
        <strain evidence="9">CAU 1642</strain>
    </source>
</reference>
<evidence type="ECO:0000256" key="6">
    <source>
        <dbReference type="SAM" id="MobiDB-lite"/>
    </source>
</evidence>
<dbReference type="Pfam" id="PF01833">
    <property type="entry name" value="TIG"/>
    <property type="match status" value="2"/>
</dbReference>
<feature type="region of interest" description="Disordered" evidence="6">
    <location>
        <begin position="30"/>
        <end position="50"/>
    </location>
</feature>